<name>A0A1H4GQ55_9BURK</name>
<dbReference type="EMBL" id="FNRQ01000006">
    <property type="protein sequence ID" value="SEB11735.1"/>
    <property type="molecule type" value="Genomic_DNA"/>
</dbReference>
<feature type="transmembrane region" description="Helical" evidence="2">
    <location>
        <begin position="101"/>
        <end position="122"/>
    </location>
</feature>
<keyword evidence="2" id="KW-0472">Membrane</keyword>
<keyword evidence="2" id="KW-0812">Transmembrane</keyword>
<evidence type="ECO:0000313" key="3">
    <source>
        <dbReference type="EMBL" id="SEB11735.1"/>
    </source>
</evidence>
<organism evidence="3 4">
    <name type="scientific">Paraburkholderia sartisoli</name>
    <dbReference type="NCBI Taxonomy" id="83784"/>
    <lineage>
        <taxon>Bacteria</taxon>
        <taxon>Pseudomonadati</taxon>
        <taxon>Pseudomonadota</taxon>
        <taxon>Betaproteobacteria</taxon>
        <taxon>Burkholderiales</taxon>
        <taxon>Burkholderiaceae</taxon>
        <taxon>Paraburkholderia</taxon>
    </lineage>
</organism>
<sequence length="193" mass="20911">MNMNGEVGGMKYAYDALGTLLEAAIRDQKLTADAVKAMNSLTAAVEQQSRSMPKAIVADVKSQLGTTIDAAATTLTSRVESANLAADKATKALERAATFSILRICAPALLASLAAMALWYGVTAWSVHRLEQQKTDLEQQKTELEQRVAYLDSRGGRLDITSCRFDDGRSVPCIRVDETAPFNGGYRIPIRVK</sequence>
<reference evidence="4" key="1">
    <citation type="submission" date="2016-10" db="EMBL/GenBank/DDBJ databases">
        <authorList>
            <person name="Varghese N."/>
            <person name="Submissions S."/>
        </authorList>
    </citation>
    <scope>NUCLEOTIDE SEQUENCE [LARGE SCALE GENOMIC DNA]</scope>
    <source>
        <strain evidence="4">LMG 24000</strain>
    </source>
</reference>
<dbReference type="Proteomes" id="UP000198638">
    <property type="component" value="Unassembled WGS sequence"/>
</dbReference>
<protein>
    <submittedName>
        <fullName evidence="3">Uncharacterized protein</fullName>
    </submittedName>
</protein>
<keyword evidence="2" id="KW-1133">Transmembrane helix</keyword>
<feature type="coiled-coil region" evidence="1">
    <location>
        <begin position="127"/>
        <end position="154"/>
    </location>
</feature>
<keyword evidence="4" id="KW-1185">Reference proteome</keyword>
<proteinExistence type="predicted"/>
<accession>A0A1H4GQ55</accession>
<gene>
    <name evidence="3" type="ORF">SAMN05192564_106243</name>
</gene>
<evidence type="ECO:0000256" key="1">
    <source>
        <dbReference type="SAM" id="Coils"/>
    </source>
</evidence>
<keyword evidence="1" id="KW-0175">Coiled coil</keyword>
<evidence type="ECO:0000256" key="2">
    <source>
        <dbReference type="SAM" id="Phobius"/>
    </source>
</evidence>
<evidence type="ECO:0000313" key="4">
    <source>
        <dbReference type="Proteomes" id="UP000198638"/>
    </source>
</evidence>
<dbReference type="AlphaFoldDB" id="A0A1H4GQ55"/>